<dbReference type="PANTHER" id="PTHR23310">
    <property type="entry name" value="ACYL-COA-BINDING PROTEIN, ACBP"/>
    <property type="match status" value="1"/>
</dbReference>
<evidence type="ECO:0000259" key="2">
    <source>
        <dbReference type="PROSITE" id="PS51228"/>
    </source>
</evidence>
<evidence type="ECO:0000313" key="5">
    <source>
        <dbReference type="RefSeq" id="XP_005177014.1"/>
    </source>
</evidence>
<dbReference type="AlphaFoldDB" id="A0A1I8M347"/>
<dbReference type="InterPro" id="IPR022408">
    <property type="entry name" value="Acyl-CoA-binding_prot_CS"/>
</dbReference>
<dbReference type="PROSITE" id="PS51228">
    <property type="entry name" value="ACB_2"/>
    <property type="match status" value="1"/>
</dbReference>
<dbReference type="OrthoDB" id="346910at2759"/>
<dbReference type="GO" id="GO:0000062">
    <property type="term" value="F:fatty-acyl-CoA binding"/>
    <property type="evidence" value="ECO:0007669"/>
    <property type="project" value="InterPro"/>
</dbReference>
<proteinExistence type="predicted"/>
<dbReference type="PRINTS" id="PR00689">
    <property type="entry name" value="ACOABINDINGP"/>
</dbReference>
<dbReference type="EnsemblMetazoa" id="MDOA000761-RA">
    <property type="protein sequence ID" value="MDOA000761-PA"/>
    <property type="gene ID" value="MDOA000761"/>
</dbReference>
<dbReference type="Gene3D" id="1.20.80.10">
    <property type="match status" value="1"/>
</dbReference>
<evidence type="ECO:0000256" key="1">
    <source>
        <dbReference type="ARBA" id="ARBA00023121"/>
    </source>
</evidence>
<dbReference type="RefSeq" id="XP_005177014.1">
    <property type="nucleotide sequence ID" value="XM_005176957.3"/>
</dbReference>
<gene>
    <name evidence="3" type="primary">101895350</name>
    <name evidence="5" type="synonym">LOC101895350</name>
</gene>
<feature type="domain" description="ACB" evidence="2">
    <location>
        <begin position="1"/>
        <end position="82"/>
    </location>
</feature>
<dbReference type="VEuPathDB" id="VectorBase:MDOMA2_017449"/>
<dbReference type="KEGG" id="mde:101895350"/>
<name>A0A1I8M347_MUSDO</name>
<dbReference type="Proteomes" id="UP001652621">
    <property type="component" value="Unplaced"/>
</dbReference>
<dbReference type="InterPro" id="IPR014352">
    <property type="entry name" value="FERM/acyl-CoA-bd_prot_sf"/>
</dbReference>
<reference evidence="5" key="2">
    <citation type="submission" date="2025-04" db="UniProtKB">
        <authorList>
            <consortium name="RefSeq"/>
        </authorList>
    </citation>
    <scope>IDENTIFICATION</scope>
    <source>
        <strain evidence="5">Aabys</strain>
    </source>
</reference>
<keyword evidence="1" id="KW-0446">Lipid-binding</keyword>
<accession>A0A1I8M347</accession>
<dbReference type="InterPro" id="IPR000582">
    <property type="entry name" value="Acyl-CoA-binding_protein"/>
</dbReference>
<organism evidence="3">
    <name type="scientific">Musca domestica</name>
    <name type="common">House fly</name>
    <dbReference type="NCBI Taxonomy" id="7370"/>
    <lineage>
        <taxon>Eukaryota</taxon>
        <taxon>Metazoa</taxon>
        <taxon>Ecdysozoa</taxon>
        <taxon>Arthropoda</taxon>
        <taxon>Hexapoda</taxon>
        <taxon>Insecta</taxon>
        <taxon>Pterygota</taxon>
        <taxon>Neoptera</taxon>
        <taxon>Endopterygota</taxon>
        <taxon>Diptera</taxon>
        <taxon>Brachycera</taxon>
        <taxon>Muscomorpha</taxon>
        <taxon>Muscoidea</taxon>
        <taxon>Muscidae</taxon>
        <taxon>Musca</taxon>
    </lineage>
</organism>
<keyword evidence="4" id="KW-1185">Reference proteome</keyword>
<dbReference type="InterPro" id="IPR035984">
    <property type="entry name" value="Acyl-CoA-binding_sf"/>
</dbReference>
<sequence length="82" mass="9703">MLTFEEIVEKAKNFTKKPTQEDFLEFYGYYKQATVGDCNTDEPEDVVRKAMWNSWKEKAGMSAEDAKAKYIEVYHKYAPKYE</sequence>
<dbReference type="Pfam" id="PF00887">
    <property type="entry name" value="ACBP"/>
    <property type="match status" value="1"/>
</dbReference>
<protein>
    <submittedName>
        <fullName evidence="5">Acyl-CoA-binding protein</fullName>
    </submittedName>
</protein>
<dbReference type="eggNOG" id="KOG0817">
    <property type="taxonomic scope" value="Eukaryota"/>
</dbReference>
<reference evidence="3" key="1">
    <citation type="submission" date="2020-05" db="UniProtKB">
        <authorList>
            <consortium name="EnsemblMetazoa"/>
        </authorList>
    </citation>
    <scope>IDENTIFICATION</scope>
    <source>
        <strain evidence="3">Aabys</strain>
    </source>
</reference>
<dbReference type="GO" id="GO:0006631">
    <property type="term" value="P:fatty acid metabolic process"/>
    <property type="evidence" value="ECO:0007669"/>
    <property type="project" value="TreeGrafter"/>
</dbReference>
<dbReference type="SUPFAM" id="SSF47027">
    <property type="entry name" value="Acyl-CoA binding protein"/>
    <property type="match status" value="1"/>
</dbReference>
<dbReference type="SMR" id="A0A1I8M347"/>
<evidence type="ECO:0000313" key="3">
    <source>
        <dbReference type="EnsemblMetazoa" id="MDOA000761-PA"/>
    </source>
</evidence>
<dbReference type="VEuPathDB" id="VectorBase:MDOA000761"/>
<dbReference type="PROSITE" id="PS00880">
    <property type="entry name" value="ACB_1"/>
    <property type="match status" value="1"/>
</dbReference>
<dbReference type="PANTHER" id="PTHR23310:SF137">
    <property type="entry name" value="ACYL-COA BINDING PROTEIN 3, ISOFORM A-RELATED"/>
    <property type="match status" value="1"/>
</dbReference>
<dbReference type="STRING" id="7370.A0A1I8M347"/>
<evidence type="ECO:0000313" key="4">
    <source>
        <dbReference type="Proteomes" id="UP001652621"/>
    </source>
</evidence>